<name>A0ABZ2B0X6_9TREE</name>
<dbReference type="Proteomes" id="UP001432216">
    <property type="component" value="Chromosome 11"/>
</dbReference>
<evidence type="ECO:0000313" key="3">
    <source>
        <dbReference type="Proteomes" id="UP001432216"/>
    </source>
</evidence>
<reference evidence="2 3" key="1">
    <citation type="submission" date="2024-01" db="EMBL/GenBank/DDBJ databases">
        <title>Comparative genomics of Cryptococcus and Kwoniella reveals pathogenesis evolution and contrasting modes of karyotype evolution via chromosome fusion or intercentromeric recombination.</title>
        <authorList>
            <person name="Coelho M.A."/>
            <person name="David-Palma M."/>
            <person name="Shea T."/>
            <person name="Bowers K."/>
            <person name="McGinley-Smith S."/>
            <person name="Mohammad A.W."/>
            <person name="Gnirke A."/>
            <person name="Yurkov A.M."/>
            <person name="Nowrousian M."/>
            <person name="Sun S."/>
            <person name="Cuomo C.A."/>
            <person name="Heitman J."/>
        </authorList>
    </citation>
    <scope>NUCLEOTIDE SEQUENCE [LARGE SCALE GENOMIC DNA]</scope>
    <source>
        <strain evidence="2 3">7685027</strain>
    </source>
</reference>
<accession>A0ABZ2B0X6</accession>
<dbReference type="InterPro" id="IPR033121">
    <property type="entry name" value="PEPTIDASE_A1"/>
</dbReference>
<evidence type="ECO:0000259" key="1">
    <source>
        <dbReference type="PROSITE" id="PS51767"/>
    </source>
</evidence>
<evidence type="ECO:0000313" key="2">
    <source>
        <dbReference type="EMBL" id="WVO24418.1"/>
    </source>
</evidence>
<protein>
    <recommendedName>
        <fullName evidence="1">Peptidase A1 domain-containing protein</fullName>
    </recommendedName>
</protein>
<proteinExistence type="predicted"/>
<sequence length="240" mass="25618">MPLYKNGAGTNVLTIGVGTPEVVMNLTCSTNVEFLVVATNGCDDCVEDGNAYTVTDSSSVITFQDAFIHTFIYPEGTSSTLSLGGQFAQEILTDERDDSATIRPVGLVAEIQTNDPDGHLEGANIKFSDGTSGFWGKRVYQADKSRSMIGDMIAVNGGGSSSQEASFTIAFNINNYSTPTAEQAGTIHWGGVPNGSWTGDFNWLKANTSVARIWGFHLDSMKVFDEIIDCCKSGEASGHK</sequence>
<dbReference type="SUPFAM" id="SSF50630">
    <property type="entry name" value="Acid proteases"/>
    <property type="match status" value="1"/>
</dbReference>
<feature type="domain" description="Peptidase A1" evidence="1">
    <location>
        <begin position="11"/>
        <end position="240"/>
    </location>
</feature>
<dbReference type="InterPro" id="IPR021109">
    <property type="entry name" value="Peptidase_aspartic_dom_sf"/>
</dbReference>
<dbReference type="RefSeq" id="XP_064723657.1">
    <property type="nucleotide sequence ID" value="XM_064867585.1"/>
</dbReference>
<dbReference type="EMBL" id="CP143816">
    <property type="protein sequence ID" value="WVO24418.1"/>
    <property type="molecule type" value="Genomic_DNA"/>
</dbReference>
<organism evidence="2 3">
    <name type="scientific">Cryptococcus decagattii</name>
    <dbReference type="NCBI Taxonomy" id="1859122"/>
    <lineage>
        <taxon>Eukaryota</taxon>
        <taxon>Fungi</taxon>
        <taxon>Dikarya</taxon>
        <taxon>Basidiomycota</taxon>
        <taxon>Agaricomycotina</taxon>
        <taxon>Tremellomycetes</taxon>
        <taxon>Tremellales</taxon>
        <taxon>Cryptococcaceae</taxon>
        <taxon>Cryptococcus</taxon>
        <taxon>Cryptococcus gattii species complex</taxon>
    </lineage>
</organism>
<gene>
    <name evidence="2" type="ORF">IAS62_005786</name>
</gene>
<dbReference type="Gene3D" id="2.40.70.10">
    <property type="entry name" value="Acid Proteases"/>
    <property type="match status" value="1"/>
</dbReference>
<keyword evidence="3" id="KW-1185">Reference proteome</keyword>
<dbReference type="PROSITE" id="PS51767">
    <property type="entry name" value="PEPTIDASE_A1"/>
    <property type="match status" value="1"/>
</dbReference>
<dbReference type="GeneID" id="89992555"/>